<feature type="compositionally biased region" description="Polar residues" evidence="1">
    <location>
        <begin position="67"/>
        <end position="77"/>
    </location>
</feature>
<dbReference type="AlphaFoldDB" id="S4RWB3"/>
<sequence>MSEHFVKPGNLDRGWNDPPVFAFCTQNATRRGGTPLTKRVPPPQLTGAHLTTSITYSWQTHVNSHNGGTTSTITSPQVSLTPASAPPSSVAPPPSVTPPLAPPTAESSASVTQEEPSVEVVLETLTSLLTGCRGHVQGRICDDIGRKLELLRDAWNSGKLSDLVKRRLGMLANDLRASAWTESERRVVSLTVDHTSEVGPFMAAVRRLLSEARSLSLQQKQQQLQEPPMESCRQQETQPLQAP</sequence>
<dbReference type="InterPro" id="IPR009917">
    <property type="entry name" value="SRA1/Sec31"/>
</dbReference>
<dbReference type="OMA" id="VPGIQHD"/>
<dbReference type="Ensembl" id="ENSPMAT00000009543.1">
    <property type="protein sequence ID" value="ENSPMAP00000009503.1"/>
    <property type="gene ID" value="ENSPMAG00000008631.1"/>
</dbReference>
<evidence type="ECO:0000313" key="3">
    <source>
        <dbReference type="Ensembl" id="ENSPMAP00000009503.1"/>
    </source>
</evidence>
<feature type="compositionally biased region" description="Polar residues" evidence="1">
    <location>
        <begin position="232"/>
        <end position="243"/>
    </location>
</feature>
<feature type="region of interest" description="Disordered" evidence="1">
    <location>
        <begin position="67"/>
        <end position="115"/>
    </location>
</feature>
<dbReference type="PANTHER" id="PTHR18834">
    <property type="entry name" value="STEROID RECEPTOR RNA ACTIVATOR 1"/>
    <property type="match status" value="1"/>
</dbReference>
<dbReference type="GO" id="GO:0006357">
    <property type="term" value="P:regulation of transcription by RNA polymerase II"/>
    <property type="evidence" value="ECO:0007669"/>
    <property type="project" value="InterPro"/>
</dbReference>
<feature type="region of interest" description="Disordered" evidence="1">
    <location>
        <begin position="218"/>
        <end position="243"/>
    </location>
</feature>
<dbReference type="Pfam" id="PF07304">
    <property type="entry name" value="SRA1"/>
    <property type="match status" value="1"/>
</dbReference>
<dbReference type="GeneTree" id="ENSGT00390000001803"/>
<name>S4RWB3_PETMA</name>
<evidence type="ECO:0000259" key="2">
    <source>
        <dbReference type="Pfam" id="PF07304"/>
    </source>
</evidence>
<reference evidence="3" key="2">
    <citation type="submission" date="2025-09" db="UniProtKB">
        <authorList>
            <consortium name="Ensembl"/>
        </authorList>
    </citation>
    <scope>IDENTIFICATION</scope>
</reference>
<feature type="compositionally biased region" description="Low complexity" evidence="1">
    <location>
        <begin position="78"/>
        <end position="88"/>
    </location>
</feature>
<dbReference type="PANTHER" id="PTHR18834:SF2">
    <property type="entry name" value="STEROID RECEPTOR RNA ACTIVATOR 1"/>
    <property type="match status" value="1"/>
</dbReference>
<dbReference type="GO" id="GO:0003713">
    <property type="term" value="F:transcription coactivator activity"/>
    <property type="evidence" value="ECO:0007669"/>
    <property type="project" value="InterPro"/>
</dbReference>
<organism evidence="3">
    <name type="scientific">Petromyzon marinus</name>
    <name type="common">Sea lamprey</name>
    <dbReference type="NCBI Taxonomy" id="7757"/>
    <lineage>
        <taxon>Eukaryota</taxon>
        <taxon>Metazoa</taxon>
        <taxon>Chordata</taxon>
        <taxon>Craniata</taxon>
        <taxon>Vertebrata</taxon>
        <taxon>Cyclostomata</taxon>
        <taxon>Hyperoartia</taxon>
        <taxon>Petromyzontiformes</taxon>
        <taxon>Petromyzontidae</taxon>
        <taxon>Petromyzon</taxon>
    </lineage>
</organism>
<protein>
    <submittedName>
        <fullName evidence="3">Steroid receptor RNA activator 1</fullName>
    </submittedName>
</protein>
<dbReference type="Gene3D" id="1.20.940.10">
    <property type="entry name" value="Functional domain of the splicing factor Prp18"/>
    <property type="match status" value="1"/>
</dbReference>
<feature type="domain" description="SRA1/Sec31" evidence="2">
    <location>
        <begin position="84"/>
        <end position="220"/>
    </location>
</feature>
<accession>S4RWB3</accession>
<evidence type="ECO:0000256" key="1">
    <source>
        <dbReference type="SAM" id="MobiDB-lite"/>
    </source>
</evidence>
<dbReference type="HOGENOM" id="CLU_081395_0_0_1"/>
<dbReference type="InterPro" id="IPR040243">
    <property type="entry name" value="Steroid_recept_RNA_1"/>
</dbReference>
<reference evidence="3" key="1">
    <citation type="submission" date="2025-08" db="UniProtKB">
        <authorList>
            <consortium name="Ensembl"/>
        </authorList>
    </citation>
    <scope>IDENTIFICATION</scope>
</reference>
<proteinExistence type="predicted"/>
<feature type="compositionally biased region" description="Polar residues" evidence="1">
    <location>
        <begin position="106"/>
        <end position="115"/>
    </location>
</feature>
<dbReference type="STRING" id="7757.ENSPMAP00000009503"/>
<feature type="compositionally biased region" description="Pro residues" evidence="1">
    <location>
        <begin position="89"/>
        <end position="102"/>
    </location>
</feature>
<dbReference type="GO" id="GO:0005634">
    <property type="term" value="C:nucleus"/>
    <property type="evidence" value="ECO:0007669"/>
    <property type="project" value="TreeGrafter"/>
</dbReference>